<evidence type="ECO:0000256" key="1">
    <source>
        <dbReference type="SAM" id="Coils"/>
    </source>
</evidence>
<evidence type="ECO:0000313" key="4">
    <source>
        <dbReference type="Proteomes" id="UP000694620"/>
    </source>
</evidence>
<dbReference type="Proteomes" id="UP000694620">
    <property type="component" value="Chromosome 5"/>
</dbReference>
<evidence type="ECO:0000313" key="3">
    <source>
        <dbReference type="Ensembl" id="ENSECRP00000002526.1"/>
    </source>
</evidence>
<feature type="coiled-coil region" evidence="1">
    <location>
        <begin position="300"/>
        <end position="798"/>
    </location>
</feature>
<accession>A0A8C4X3Q5</accession>
<reference evidence="3" key="1">
    <citation type="submission" date="2021-06" db="EMBL/GenBank/DDBJ databases">
        <authorList>
            <consortium name="Wellcome Sanger Institute Data Sharing"/>
        </authorList>
    </citation>
    <scope>NUCLEOTIDE SEQUENCE [LARGE SCALE GENOMIC DNA]</scope>
</reference>
<feature type="region of interest" description="Disordered" evidence="2">
    <location>
        <begin position="1"/>
        <end position="46"/>
    </location>
</feature>
<proteinExistence type="predicted"/>
<keyword evidence="1" id="KW-0175">Coiled coil</keyword>
<reference evidence="3" key="3">
    <citation type="submission" date="2025-09" db="UniProtKB">
        <authorList>
            <consortium name="Ensembl"/>
        </authorList>
    </citation>
    <scope>IDENTIFICATION</scope>
</reference>
<feature type="coiled-coil region" evidence="1">
    <location>
        <begin position="122"/>
        <end position="231"/>
    </location>
</feature>
<dbReference type="GeneTree" id="ENSGT00390000013339"/>
<feature type="compositionally biased region" description="Basic and acidic residues" evidence="2">
    <location>
        <begin position="24"/>
        <end position="41"/>
    </location>
</feature>
<feature type="coiled-coil region" evidence="1">
    <location>
        <begin position="841"/>
        <end position="868"/>
    </location>
</feature>
<reference evidence="3" key="2">
    <citation type="submission" date="2025-08" db="UniProtKB">
        <authorList>
            <consortium name="Ensembl"/>
        </authorList>
    </citation>
    <scope>IDENTIFICATION</scope>
</reference>
<evidence type="ECO:0000256" key="2">
    <source>
        <dbReference type="SAM" id="MobiDB-lite"/>
    </source>
</evidence>
<dbReference type="PANTHER" id="PTHR47615:SF1">
    <property type="entry name" value="COILED-COIL DOMAIN-CONTAINING PROTEIN 158"/>
    <property type="match status" value="1"/>
</dbReference>
<organism evidence="3 4">
    <name type="scientific">Erpetoichthys calabaricus</name>
    <name type="common">Rope fish</name>
    <name type="synonym">Calamoichthys calabaricus</name>
    <dbReference type="NCBI Taxonomy" id="27687"/>
    <lineage>
        <taxon>Eukaryota</taxon>
        <taxon>Metazoa</taxon>
        <taxon>Chordata</taxon>
        <taxon>Craniata</taxon>
        <taxon>Vertebrata</taxon>
        <taxon>Euteleostomi</taxon>
        <taxon>Actinopterygii</taxon>
        <taxon>Polypteriformes</taxon>
        <taxon>Polypteridae</taxon>
        <taxon>Erpetoichthys</taxon>
    </lineage>
</organism>
<feature type="compositionally biased region" description="Low complexity" evidence="2">
    <location>
        <begin position="9"/>
        <end position="20"/>
    </location>
</feature>
<dbReference type="AlphaFoldDB" id="A0A8C4X3Q5"/>
<sequence>MERSFEDLSSCQSRSLSGSSNFSELRDKMEKQTKETKRQQEEVEQATKLTMEKIGRSYTGSLAHKHLTDFSHTTGFLGSDTVKPGLNSQNDLSPGSYCKRSFTSHHKRDTEEFHNSGFGLENDHQEKTLQDYRMQVKMLEKMLGETYRFSEQQRLDYDKTYTELQVKLQEVQMERDTLAEKRYKERQDQEDLINQMQATVNELEKIKKTHNEQMKEALSRSEALLKKQNLQDKVLHKLRAIILEYGKRSGKKITSPDRGDSLSFSNLGTAMEKLLSDLDGEISQLQGKIQPMEDLLESFKQESQRKLECMIKQHQEQMENLIVCHNQKVAELNEKISLSRNQAQNIQSQVETVQEQARNQNATHINQLSDLETSVAQLKSELHEAKRIYKEHIESLEKSLSQARSESEFAKRESGQRRQEFRILETQYQQIMADLQKVKDELIMEREQNKELRENDATNGITIANLKKELEEQSKQSHHLDDLVNTLKDNCQAYVEHQLVAGQREKDALDKILSLENQLDVVMEELKSFKDIQKNVAHLHTCLEEKEKDFQELITEKQNIYQLLDSKNQELCTKEVELGQHIAEENAAKLKLAENEQKIKILQQQVENVALIAGQHSRNNEATQNEKTQLLKDIGEMKQEVQHLKITKKNLNDRLKEIESVKTDLMESNSEKTNIIKELTLEKNQLETKLEAQQNQMAKITEEMGDLKKKHFSKCEEMEKLEAKLNSQLTITKDELEQTRTTLKSLQRTDGHAIKVAMGMQRQITSKRGKIDALQSRVNFLEESVKSYSSEKKYLKEENIRLCEELATVVAERATLTKEISNLHNLEGDLTEKTGKLETALKKTSEQLSECQRVIQQQEQELVYLKLQNALDARELHGPAYSLAEQQPRTQLYPVSNYNSSNIQKAAIHLFAV</sequence>
<dbReference type="Pfam" id="PF15921">
    <property type="entry name" value="CCDC158"/>
    <property type="match status" value="1"/>
</dbReference>
<gene>
    <name evidence="3" type="primary">CCDC158</name>
</gene>
<dbReference type="Ensembl" id="ENSECRT00000002560.1">
    <property type="protein sequence ID" value="ENSECRP00000002526.1"/>
    <property type="gene ID" value="ENSECRG00000001716.1"/>
</dbReference>
<name>A0A8C4X3Q5_ERPCA</name>
<keyword evidence="4" id="KW-1185">Reference proteome</keyword>
<protein>
    <submittedName>
        <fullName evidence="3">Coiled-coil domain containing 158</fullName>
    </submittedName>
</protein>
<dbReference type="InterPro" id="IPR031809">
    <property type="entry name" value="CCDC158"/>
</dbReference>
<dbReference type="PANTHER" id="PTHR47615">
    <property type="entry name" value="COILED-COIL DOMAIN-CONTAINING PROTEIN 158"/>
    <property type="match status" value="1"/>
</dbReference>